<organism evidence="2 3">
    <name type="scientific">Paenibacillus melissococcoides</name>
    <dbReference type="NCBI Taxonomy" id="2912268"/>
    <lineage>
        <taxon>Bacteria</taxon>
        <taxon>Bacillati</taxon>
        <taxon>Bacillota</taxon>
        <taxon>Bacilli</taxon>
        <taxon>Bacillales</taxon>
        <taxon>Paenibacillaceae</taxon>
        <taxon>Paenibacillus</taxon>
    </lineage>
</organism>
<keyword evidence="3" id="KW-1185">Reference proteome</keyword>
<dbReference type="EMBL" id="CALYLO010000008">
    <property type="protein sequence ID" value="CAH8247759.1"/>
    <property type="molecule type" value="Genomic_DNA"/>
</dbReference>
<dbReference type="InterPro" id="IPR036582">
    <property type="entry name" value="Mao_N_sf"/>
</dbReference>
<protein>
    <submittedName>
        <fullName evidence="2">Stalk domain-containing protein</fullName>
    </submittedName>
</protein>
<dbReference type="SUPFAM" id="SSF55383">
    <property type="entry name" value="Copper amine oxidase, domain N"/>
    <property type="match status" value="1"/>
</dbReference>
<sequence length="69" mass="7581">MANSRSYVVSQAPGEKVEWNNKSKTVTVKTTTGKKIDLPLGQKVAIVNSMKKFIDAPAMKISKSEFLLP</sequence>
<proteinExistence type="predicted"/>
<dbReference type="RefSeq" id="WP_261945286.1">
    <property type="nucleotide sequence ID" value="NZ_CALYLO010000008.1"/>
</dbReference>
<evidence type="ECO:0000313" key="3">
    <source>
        <dbReference type="Proteomes" id="UP001154322"/>
    </source>
</evidence>
<dbReference type="Pfam" id="PF07833">
    <property type="entry name" value="Cu_amine_oxidN1"/>
    <property type="match status" value="1"/>
</dbReference>
<gene>
    <name evidence="2" type="ORF">WJ0W_005016</name>
</gene>
<dbReference type="Gene3D" id="3.30.457.10">
    <property type="entry name" value="Copper amine oxidase-like, N-terminal domain"/>
    <property type="match status" value="1"/>
</dbReference>
<evidence type="ECO:0000259" key="1">
    <source>
        <dbReference type="Pfam" id="PF07833"/>
    </source>
</evidence>
<dbReference type="InterPro" id="IPR012854">
    <property type="entry name" value="Cu_amine_oxidase-like_N"/>
</dbReference>
<reference evidence="2" key="1">
    <citation type="submission" date="2022-06" db="EMBL/GenBank/DDBJ databases">
        <authorList>
            <person name="Dietemann V."/>
            <person name="Ory F."/>
            <person name="Dainat B."/>
            <person name="Oberhansli S."/>
        </authorList>
    </citation>
    <scope>NUCLEOTIDE SEQUENCE</scope>
    <source>
        <strain evidence="2">Ena-SAMPLE-TAB-26-04-2022-14:26:32:270-5432</strain>
    </source>
</reference>
<comment type="caution">
    <text evidence="2">The sequence shown here is derived from an EMBL/GenBank/DDBJ whole genome shotgun (WGS) entry which is preliminary data.</text>
</comment>
<name>A0ABM9G8S8_9BACL</name>
<feature type="domain" description="Copper amine oxidase-like N-terminal" evidence="1">
    <location>
        <begin position="9"/>
        <end position="62"/>
    </location>
</feature>
<accession>A0ABM9G8S8</accession>
<evidence type="ECO:0000313" key="2">
    <source>
        <dbReference type="EMBL" id="CAH8247759.1"/>
    </source>
</evidence>
<dbReference type="Proteomes" id="UP001154322">
    <property type="component" value="Unassembled WGS sequence"/>
</dbReference>